<protein>
    <recommendedName>
        <fullName evidence="3">Type II toxin-antitoxin system RelE/ParE family toxin</fullName>
    </recommendedName>
</protein>
<dbReference type="RefSeq" id="WP_155462760.1">
    <property type="nucleotide sequence ID" value="NZ_WNKY01000004.1"/>
</dbReference>
<evidence type="ECO:0000313" key="1">
    <source>
        <dbReference type="EMBL" id="MTV37316.1"/>
    </source>
</evidence>
<reference evidence="1 2" key="1">
    <citation type="submission" date="2019-11" db="EMBL/GenBank/DDBJ databases">
        <title>Type strains purchased from KCTC, JCM and DSMZ.</title>
        <authorList>
            <person name="Lu H."/>
        </authorList>
    </citation>
    <scope>NUCLEOTIDE SEQUENCE [LARGE SCALE GENOMIC DNA]</scope>
    <source>
        <strain evidence="1 2">KCTC 22382</strain>
    </source>
</reference>
<dbReference type="Proteomes" id="UP000475582">
    <property type="component" value="Unassembled WGS sequence"/>
</dbReference>
<organism evidence="1 2">
    <name type="scientific">Duganella radicis</name>
    <dbReference type="NCBI Taxonomy" id="551988"/>
    <lineage>
        <taxon>Bacteria</taxon>
        <taxon>Pseudomonadati</taxon>
        <taxon>Pseudomonadota</taxon>
        <taxon>Betaproteobacteria</taxon>
        <taxon>Burkholderiales</taxon>
        <taxon>Oxalobacteraceae</taxon>
        <taxon>Telluria group</taxon>
        <taxon>Duganella</taxon>
    </lineage>
</organism>
<evidence type="ECO:0000313" key="2">
    <source>
        <dbReference type="Proteomes" id="UP000475582"/>
    </source>
</evidence>
<proteinExistence type="predicted"/>
<dbReference type="OrthoDB" id="9798046at2"/>
<keyword evidence="2" id="KW-1185">Reference proteome</keyword>
<evidence type="ECO:0008006" key="3">
    <source>
        <dbReference type="Google" id="ProtNLM"/>
    </source>
</evidence>
<accession>A0A6L6PE26</accession>
<dbReference type="EMBL" id="WNKY01000004">
    <property type="protein sequence ID" value="MTV37316.1"/>
    <property type="molecule type" value="Genomic_DNA"/>
</dbReference>
<gene>
    <name evidence="1" type="ORF">GM676_06935</name>
</gene>
<name>A0A6L6PE26_9BURK</name>
<comment type="caution">
    <text evidence="1">The sequence shown here is derived from an EMBL/GenBank/DDBJ whole genome shotgun (WGS) entry which is preliminary data.</text>
</comment>
<dbReference type="AlphaFoldDB" id="A0A6L6PE26"/>
<sequence>MDAIERYVARTKPVAAAKLFDRIDDQVEQLADPNFPRRRGRVHGTYFNACRRGQGTQVSVDIATRVRGLEQR</sequence>